<comment type="caution">
    <text evidence="2">The sequence shown here is derived from an EMBL/GenBank/DDBJ whole genome shotgun (WGS) entry which is preliminary data.</text>
</comment>
<accession>A0A3D8HB58</accession>
<evidence type="ECO:0000313" key="3">
    <source>
        <dbReference type="Proteomes" id="UP000256321"/>
    </source>
</evidence>
<name>A0A3D8HB58_9BACT</name>
<dbReference type="EMBL" id="JACRTI010000048">
    <property type="protein sequence ID" value="MBC8603149.1"/>
    <property type="molecule type" value="Genomic_DNA"/>
</dbReference>
<proteinExistence type="predicted"/>
<reference evidence="2 3" key="1">
    <citation type="submission" date="2018-07" db="EMBL/GenBank/DDBJ databases">
        <title>Parabacteroides acidifaciens nov. sp., isolated from human feces.</title>
        <authorList>
            <person name="Wang Y.J."/>
        </authorList>
    </citation>
    <scope>NUCLEOTIDE SEQUENCE [LARGE SCALE GENOMIC DNA]</scope>
    <source>
        <strain evidence="2 3">426-9</strain>
    </source>
</reference>
<keyword evidence="4" id="KW-1185">Reference proteome</keyword>
<protein>
    <recommendedName>
        <fullName evidence="5">Fibrobacter succinogenes major paralogous domain-containing protein</fullName>
    </recommendedName>
</protein>
<reference evidence="1 4" key="2">
    <citation type="submission" date="2020-08" db="EMBL/GenBank/DDBJ databases">
        <title>Genome public.</title>
        <authorList>
            <person name="Liu C."/>
            <person name="Sun Q."/>
        </authorList>
    </citation>
    <scope>NUCLEOTIDE SEQUENCE [LARGE SCALE GENOMIC DNA]</scope>
    <source>
        <strain evidence="1 4">426_9</strain>
    </source>
</reference>
<dbReference type="RefSeq" id="WP_115500642.1">
    <property type="nucleotide sequence ID" value="NZ_JACRTI010000048.1"/>
</dbReference>
<sequence length="230" mass="26191">MKRRVLLNNEKHRTDVPYVEIGGVKWATTSLITDIQTGDNYFADLPETFGSMFQWGRRYGAPSSVKTCQTGQMTINQGQDLNNASKLIGNNWSANPGPYQYAWCSETNSDRYPTLWTPDKGPYDPCPDGWRVPTFEELGILYNAKYKVRENLNGVDGWYIGDSREKSMFIPYQPNMSWSVPNLDSTFLALLPCVLDTDRTTLYFAILKSNEFQYQRAFMSSGGVIRAVKI</sequence>
<evidence type="ECO:0000313" key="4">
    <source>
        <dbReference type="Proteomes" id="UP000629596"/>
    </source>
</evidence>
<evidence type="ECO:0008006" key="5">
    <source>
        <dbReference type="Google" id="ProtNLM"/>
    </source>
</evidence>
<evidence type="ECO:0000313" key="1">
    <source>
        <dbReference type="EMBL" id="MBC8603149.1"/>
    </source>
</evidence>
<organism evidence="2 3">
    <name type="scientific">Parabacteroides acidifaciens</name>
    <dbReference type="NCBI Taxonomy" id="2290935"/>
    <lineage>
        <taxon>Bacteria</taxon>
        <taxon>Pseudomonadati</taxon>
        <taxon>Bacteroidota</taxon>
        <taxon>Bacteroidia</taxon>
        <taxon>Bacteroidales</taxon>
        <taxon>Tannerellaceae</taxon>
        <taxon>Parabacteroides</taxon>
    </lineage>
</organism>
<dbReference type="Proteomes" id="UP000256321">
    <property type="component" value="Unassembled WGS sequence"/>
</dbReference>
<dbReference type="EMBL" id="QREV01000048">
    <property type="protein sequence ID" value="RDU48081.1"/>
    <property type="molecule type" value="Genomic_DNA"/>
</dbReference>
<evidence type="ECO:0000313" key="2">
    <source>
        <dbReference type="EMBL" id="RDU48081.1"/>
    </source>
</evidence>
<dbReference type="AlphaFoldDB" id="A0A3D8HB58"/>
<gene>
    <name evidence="2" type="ORF">DWU89_16055</name>
    <name evidence="1" type="ORF">H8784_15670</name>
</gene>
<dbReference type="Proteomes" id="UP000629596">
    <property type="component" value="Unassembled WGS sequence"/>
</dbReference>